<dbReference type="Proteomes" id="UP001151760">
    <property type="component" value="Unassembled WGS sequence"/>
</dbReference>
<feature type="region of interest" description="Disordered" evidence="1">
    <location>
        <begin position="54"/>
        <end position="115"/>
    </location>
</feature>
<evidence type="ECO:0000313" key="2">
    <source>
        <dbReference type="EMBL" id="GJT12082.1"/>
    </source>
</evidence>
<accession>A0ABQ5BE26</accession>
<organism evidence="2 3">
    <name type="scientific">Tanacetum coccineum</name>
    <dbReference type="NCBI Taxonomy" id="301880"/>
    <lineage>
        <taxon>Eukaryota</taxon>
        <taxon>Viridiplantae</taxon>
        <taxon>Streptophyta</taxon>
        <taxon>Embryophyta</taxon>
        <taxon>Tracheophyta</taxon>
        <taxon>Spermatophyta</taxon>
        <taxon>Magnoliopsida</taxon>
        <taxon>eudicotyledons</taxon>
        <taxon>Gunneridae</taxon>
        <taxon>Pentapetalae</taxon>
        <taxon>asterids</taxon>
        <taxon>campanulids</taxon>
        <taxon>Asterales</taxon>
        <taxon>Asteraceae</taxon>
        <taxon>Asteroideae</taxon>
        <taxon>Anthemideae</taxon>
        <taxon>Anthemidinae</taxon>
        <taxon>Tanacetum</taxon>
    </lineage>
</organism>
<comment type="caution">
    <text evidence="2">The sequence shown here is derived from an EMBL/GenBank/DDBJ whole genome shotgun (WGS) entry which is preliminary data.</text>
</comment>
<protein>
    <recommendedName>
        <fullName evidence="4">Reverse transcriptase domain-containing protein</fullName>
    </recommendedName>
</protein>
<dbReference type="EMBL" id="BQNB010013119">
    <property type="protein sequence ID" value="GJT12082.1"/>
    <property type="molecule type" value="Genomic_DNA"/>
</dbReference>
<evidence type="ECO:0000256" key="1">
    <source>
        <dbReference type="SAM" id="MobiDB-lite"/>
    </source>
</evidence>
<evidence type="ECO:0000313" key="3">
    <source>
        <dbReference type="Proteomes" id="UP001151760"/>
    </source>
</evidence>
<sequence length="115" mass="13448">MFLEESDKVKRYVGGLPDNIHDSVMASKPKTMQDAIEFATELMDKKILSYAERQTKNKRKFDDISRNNQNQQQENKRPLQEGLPPVEEQEPGKWQRSPPRLMQWELQGTTQTTTL</sequence>
<proteinExistence type="predicted"/>
<evidence type="ECO:0008006" key="4">
    <source>
        <dbReference type="Google" id="ProtNLM"/>
    </source>
</evidence>
<reference evidence="2" key="2">
    <citation type="submission" date="2022-01" db="EMBL/GenBank/DDBJ databases">
        <authorList>
            <person name="Yamashiro T."/>
            <person name="Shiraishi A."/>
            <person name="Satake H."/>
            <person name="Nakayama K."/>
        </authorList>
    </citation>
    <scope>NUCLEOTIDE SEQUENCE</scope>
</reference>
<keyword evidence="3" id="KW-1185">Reference proteome</keyword>
<feature type="compositionally biased region" description="Polar residues" evidence="1">
    <location>
        <begin position="106"/>
        <end position="115"/>
    </location>
</feature>
<gene>
    <name evidence="2" type="ORF">Tco_0859124</name>
</gene>
<reference evidence="2" key="1">
    <citation type="journal article" date="2022" name="Int. J. Mol. Sci.">
        <title>Draft Genome of Tanacetum Coccineum: Genomic Comparison of Closely Related Tanacetum-Family Plants.</title>
        <authorList>
            <person name="Yamashiro T."/>
            <person name="Shiraishi A."/>
            <person name="Nakayama K."/>
            <person name="Satake H."/>
        </authorList>
    </citation>
    <scope>NUCLEOTIDE SEQUENCE</scope>
</reference>
<name>A0ABQ5BE26_9ASTR</name>